<feature type="signal peptide" evidence="2">
    <location>
        <begin position="1"/>
        <end position="21"/>
    </location>
</feature>
<feature type="domain" description="EGF-like" evidence="3">
    <location>
        <begin position="985"/>
        <end position="1024"/>
    </location>
</feature>
<keyword evidence="2" id="KW-0732">Signal</keyword>
<protein>
    <recommendedName>
        <fullName evidence="3">EGF-like domain-containing protein</fullName>
    </recommendedName>
</protein>
<dbReference type="Pfam" id="PF01683">
    <property type="entry name" value="EB"/>
    <property type="match status" value="3"/>
</dbReference>
<feature type="compositionally biased region" description="Polar residues" evidence="1">
    <location>
        <begin position="187"/>
        <end position="196"/>
    </location>
</feature>
<keyword evidence="5" id="KW-1185">Reference proteome</keyword>
<evidence type="ECO:0000259" key="3">
    <source>
        <dbReference type="SMART" id="SM00181"/>
    </source>
</evidence>
<feature type="domain" description="EGF-like" evidence="3">
    <location>
        <begin position="935"/>
        <end position="979"/>
    </location>
</feature>
<dbReference type="SMART" id="SM00181">
    <property type="entry name" value="EGF"/>
    <property type="match status" value="5"/>
</dbReference>
<evidence type="ECO:0000313" key="5">
    <source>
        <dbReference type="Proteomes" id="UP001627154"/>
    </source>
</evidence>
<comment type="caution">
    <text evidence="4">The sequence shown here is derived from an EMBL/GenBank/DDBJ whole genome shotgun (WGS) entry which is preliminary data.</text>
</comment>
<name>A0ABD2WV21_9HYME</name>
<dbReference type="PANTHER" id="PTHR39069:SF8">
    <property type="entry name" value="FI17111P1"/>
    <property type="match status" value="1"/>
</dbReference>
<dbReference type="Proteomes" id="UP001627154">
    <property type="component" value="Unassembled WGS sequence"/>
</dbReference>
<dbReference type="InterPro" id="IPR000742">
    <property type="entry name" value="EGF"/>
</dbReference>
<dbReference type="AlphaFoldDB" id="A0ABD2WV21"/>
<dbReference type="EMBL" id="JBJJXI010000070">
    <property type="protein sequence ID" value="KAL3396585.1"/>
    <property type="molecule type" value="Genomic_DNA"/>
</dbReference>
<feature type="chain" id="PRO_5044843443" description="EGF-like domain-containing protein" evidence="2">
    <location>
        <begin position="22"/>
        <end position="1163"/>
    </location>
</feature>
<feature type="domain" description="EGF-like" evidence="3">
    <location>
        <begin position="1084"/>
        <end position="1120"/>
    </location>
</feature>
<dbReference type="PANTHER" id="PTHR39069">
    <property type="entry name" value="ECDYSONE-INDUCIBLE GENE E1, ISOFORM A"/>
    <property type="match status" value="1"/>
</dbReference>
<feature type="domain" description="EGF-like" evidence="3">
    <location>
        <begin position="30"/>
        <end position="65"/>
    </location>
</feature>
<organism evidence="4 5">
    <name type="scientific">Trichogramma kaykai</name>
    <dbReference type="NCBI Taxonomy" id="54128"/>
    <lineage>
        <taxon>Eukaryota</taxon>
        <taxon>Metazoa</taxon>
        <taxon>Ecdysozoa</taxon>
        <taxon>Arthropoda</taxon>
        <taxon>Hexapoda</taxon>
        <taxon>Insecta</taxon>
        <taxon>Pterygota</taxon>
        <taxon>Neoptera</taxon>
        <taxon>Endopterygota</taxon>
        <taxon>Hymenoptera</taxon>
        <taxon>Apocrita</taxon>
        <taxon>Proctotrupomorpha</taxon>
        <taxon>Chalcidoidea</taxon>
        <taxon>Trichogrammatidae</taxon>
        <taxon>Trichogramma</taxon>
    </lineage>
</organism>
<accession>A0ABD2WV21</accession>
<feature type="domain" description="EGF-like" evidence="3">
    <location>
        <begin position="348"/>
        <end position="384"/>
    </location>
</feature>
<feature type="region of interest" description="Disordered" evidence="1">
    <location>
        <begin position="181"/>
        <end position="208"/>
    </location>
</feature>
<evidence type="ECO:0000313" key="4">
    <source>
        <dbReference type="EMBL" id="KAL3396585.1"/>
    </source>
</evidence>
<evidence type="ECO:0000256" key="1">
    <source>
        <dbReference type="SAM" id="MobiDB-lite"/>
    </source>
</evidence>
<sequence length="1163" mass="130128">MSVDKFIFPLIAFLTLGGTFAHVTVPSKYFCSEAKDCPMKDALCQEGICQCPSGFILSATGTKCLKIATGYNDICEESVQCSKFLLTGGTCENGHCACLRGFHYLHGYCYRTKGLNETCSFDEECNGFPDPVSARCVKNQCQCQEGFYAINDNYCRRRQKLGEKCWVDEDCGKDYKCNESDKKCSDKTINSTSQPAPVTPPAKDQKAKPNTVKVGPACKSDADCKSIKNSQCGLDKVCICKKTFYALSDVQQCLPEIGAACESDADCKSIKNSQCGLDKVCICKRAFYASSDAQRCVPEIGESCSSKPDESRVLNSLCVDNTWICPIDQVPSRSKQSCDKAVQKFGNLCKTTEQCHLLGSNTECIGHKCSCSKGSHLINKKYCHLSRSLGETCVTKDECVVPGGHIVPECEGRCKCPKGSHISEDGDFCIDDNFKLGHYCVKDEHCAGKNDSVCEKNKCVCKKNFFEFNGNCLRGLSADCSKDNECKLVNSVCQNNNCQCADNCIPAKNNLACLMKKKINQECSKDEQCNAQTDHSHCHREEKAKTGIYAAGLINSTCNVTLEFECKTVNSECDEKEELCKCKEGFVLDGSQTECLQISSGYNDTCTDSRQCSEFLGAGGLCDDGLCICKKDYHYLRGYCHFTKKLGESCDRHEDCFVHAEYGSVNCDPVEKICKCSKNYYQREYSTCRRNVTKPHEYCLVNDDCMSFEKSKCIENRCTEKKTDQRPEVHKAEFRAVTRYDYMAVNGGTKVGDNCTSHVDCARTLEDSYCGVDNKCKCSREFFPTSDMKLCIPEIGGSCSNTSFQKQRKVFGAYCQDSQWTCPAFKAALKNNRECVDLAAVNGGSCDHDEQCQLYGPKSMCDLKTRNCLCENGTRFLEEKQFCWVIKYFNDQCKDHNDCYAPKNSPKPVCLKRDDMSIKTCSCPENSELSENAKFCINNEPKMEEYCEEDKHCHIPFSICAFNKCICSTGYTLINNTCLAHLNYECKEDENCMFEGAVCRLDDKKKTCQCPDDFVPNPEEHECIHTSNYNETCHYDTQCNKKLENAVCHFANKTTDAHGRCRCDKNYFHVDSGSCLRMKWLGEECWRNDECFAPSTEAECSPEHKCKCPPGKKQIDNDCKDGATSLEQLWAAILVSLFTFSPSLCTRVDLVNENLTQALTNPI</sequence>
<reference evidence="4 5" key="1">
    <citation type="journal article" date="2024" name="bioRxiv">
        <title>A reference genome for Trichogramma kaykai: A tiny desert-dwelling parasitoid wasp with competing sex-ratio distorters.</title>
        <authorList>
            <person name="Culotta J."/>
            <person name="Lindsey A.R."/>
        </authorList>
    </citation>
    <scope>NUCLEOTIDE SEQUENCE [LARGE SCALE GENOMIC DNA]</scope>
    <source>
        <strain evidence="4 5">KSX58</strain>
    </source>
</reference>
<proteinExistence type="predicted"/>
<dbReference type="Gene3D" id="2.90.20.10">
    <property type="entry name" value="Plasmodium vivax P25 domain"/>
    <property type="match status" value="1"/>
</dbReference>
<evidence type="ECO:0000256" key="2">
    <source>
        <dbReference type="SAM" id="SignalP"/>
    </source>
</evidence>
<dbReference type="InterPro" id="IPR006149">
    <property type="entry name" value="EB_dom"/>
</dbReference>
<gene>
    <name evidence="4" type="ORF">TKK_009470</name>
</gene>